<accession>A0ABD6AE12</accession>
<dbReference type="GO" id="GO:0016740">
    <property type="term" value="F:transferase activity"/>
    <property type="evidence" value="ECO:0007669"/>
    <property type="project" value="UniProtKB-KW"/>
</dbReference>
<dbReference type="InterPro" id="IPR050483">
    <property type="entry name" value="CoA-transferase_III_domain"/>
</dbReference>
<protein>
    <submittedName>
        <fullName evidence="2">CaiB/BaiF CoA transferase family protein</fullName>
    </submittedName>
</protein>
<gene>
    <name evidence="2" type="ORF">ACFQPE_18565</name>
</gene>
<proteinExistence type="predicted"/>
<dbReference type="InterPro" id="IPR044855">
    <property type="entry name" value="CoA-Trfase_III_dom3_sf"/>
</dbReference>
<evidence type="ECO:0000256" key="1">
    <source>
        <dbReference type="ARBA" id="ARBA00022679"/>
    </source>
</evidence>
<dbReference type="SUPFAM" id="SSF89796">
    <property type="entry name" value="CoA-transferase family III (CaiB/BaiF)"/>
    <property type="match status" value="1"/>
</dbReference>
<evidence type="ECO:0000313" key="3">
    <source>
        <dbReference type="Proteomes" id="UP001596547"/>
    </source>
</evidence>
<dbReference type="Pfam" id="PF02515">
    <property type="entry name" value="CoA_transf_3"/>
    <property type="match status" value="1"/>
</dbReference>
<organism evidence="2 3">
    <name type="scientific">Halomarina halobia</name>
    <dbReference type="NCBI Taxonomy" id="3033386"/>
    <lineage>
        <taxon>Archaea</taxon>
        <taxon>Methanobacteriati</taxon>
        <taxon>Methanobacteriota</taxon>
        <taxon>Stenosarchaea group</taxon>
        <taxon>Halobacteria</taxon>
        <taxon>Halobacteriales</taxon>
        <taxon>Natronomonadaceae</taxon>
        <taxon>Halomarina</taxon>
    </lineage>
</organism>
<dbReference type="Gene3D" id="3.30.1540.10">
    <property type="entry name" value="formyl-coa transferase, domain 3"/>
    <property type="match status" value="1"/>
</dbReference>
<dbReference type="PANTHER" id="PTHR48207:SF3">
    <property type="entry name" value="SUCCINATE--HYDROXYMETHYLGLUTARATE COA-TRANSFERASE"/>
    <property type="match status" value="1"/>
</dbReference>
<evidence type="ECO:0000313" key="2">
    <source>
        <dbReference type="EMBL" id="MFC7318784.1"/>
    </source>
</evidence>
<sequence length="405" mass="44746">MPAESSGPLSGLRVLDLSTMISGGFATTVLADFGADVIKVEHPEYLDPIRAWGPFYEGASLWWKSLSRNNRCVTLNLSTDDGRELALELAADVDIVFENFRPGTIERWGLGYEDFVTVNEDIIMVRLSGYGQTGPRSQDRGFGSIAEGLSGFAHVNGFPDSEPLLPPMPLADLTAAQSAVHGAMFALFEREIGPEGEGSGEGQVVDVSLYEPLFRLFVGDVEAYDKLDYVRDRVGNRSTTTAPRNLYEAADGYVTLSASAQSIFENVMDAIGRDDLVDDPRFETNEKRVEHVRELDAVIEEWTRRRPREEIIRTMTEYGAIVGPVYDITDIFDDEQYAARDDVVEVEDPEVGDLKTPNTFPKLSRTPGKVRHAGPSPGAHNEAVYVGELGLGRERYEQLEDEGVI</sequence>
<dbReference type="GeneID" id="79317028"/>
<dbReference type="InterPro" id="IPR023606">
    <property type="entry name" value="CoA-Trfase_III_dom_1_sf"/>
</dbReference>
<dbReference type="RefSeq" id="WP_276306380.1">
    <property type="nucleotide sequence ID" value="NZ_CP119993.1"/>
</dbReference>
<name>A0ABD6AE12_9EURY</name>
<dbReference type="InterPro" id="IPR003673">
    <property type="entry name" value="CoA-Trfase_fam_III"/>
</dbReference>
<dbReference type="EMBL" id="JBHTBF010000003">
    <property type="protein sequence ID" value="MFC7318784.1"/>
    <property type="molecule type" value="Genomic_DNA"/>
</dbReference>
<dbReference type="AlphaFoldDB" id="A0ABD6AE12"/>
<dbReference type="Proteomes" id="UP001596547">
    <property type="component" value="Unassembled WGS sequence"/>
</dbReference>
<comment type="caution">
    <text evidence="2">The sequence shown here is derived from an EMBL/GenBank/DDBJ whole genome shotgun (WGS) entry which is preliminary data.</text>
</comment>
<dbReference type="Gene3D" id="3.40.50.10540">
    <property type="entry name" value="Crotonobetainyl-coa:carnitine coa-transferase, domain 1"/>
    <property type="match status" value="1"/>
</dbReference>
<dbReference type="PANTHER" id="PTHR48207">
    <property type="entry name" value="SUCCINATE--HYDROXYMETHYLGLUTARATE COA-TRANSFERASE"/>
    <property type="match status" value="1"/>
</dbReference>
<keyword evidence="3" id="KW-1185">Reference proteome</keyword>
<keyword evidence="1 2" id="KW-0808">Transferase</keyword>
<reference evidence="2 3" key="1">
    <citation type="journal article" date="2019" name="Int. J. Syst. Evol. Microbiol.">
        <title>The Global Catalogue of Microorganisms (GCM) 10K type strain sequencing project: providing services to taxonomists for standard genome sequencing and annotation.</title>
        <authorList>
            <consortium name="The Broad Institute Genomics Platform"/>
            <consortium name="The Broad Institute Genome Sequencing Center for Infectious Disease"/>
            <person name="Wu L."/>
            <person name="Ma J."/>
        </authorList>
    </citation>
    <scope>NUCLEOTIDE SEQUENCE [LARGE SCALE GENOMIC DNA]</scope>
    <source>
        <strain evidence="2 3">PSR21</strain>
    </source>
</reference>